<proteinExistence type="predicted"/>
<reference evidence="1" key="1">
    <citation type="submission" date="2020-02" db="EMBL/GenBank/DDBJ databases">
        <authorList>
            <person name="Meier V. D."/>
        </authorList>
    </citation>
    <scope>NUCLEOTIDE SEQUENCE</scope>
    <source>
        <strain evidence="1">AVDCRST_MAG92</strain>
    </source>
</reference>
<dbReference type="AlphaFoldDB" id="A0A6J4KC93"/>
<organism evidence="1">
    <name type="scientific">uncultured Coleofasciculus sp</name>
    <dbReference type="NCBI Taxonomy" id="1267456"/>
    <lineage>
        <taxon>Bacteria</taxon>
        <taxon>Bacillati</taxon>
        <taxon>Cyanobacteriota</taxon>
        <taxon>Cyanophyceae</taxon>
        <taxon>Coleofasciculales</taxon>
        <taxon>Coleofasciculaceae</taxon>
        <taxon>Coleofasciculus</taxon>
        <taxon>environmental samples</taxon>
    </lineage>
</organism>
<gene>
    <name evidence="1" type="ORF">AVDCRST_MAG92-5136</name>
</gene>
<protein>
    <submittedName>
        <fullName evidence="1">Uncharacterized protein</fullName>
    </submittedName>
</protein>
<dbReference type="EMBL" id="CADCTM010000893">
    <property type="protein sequence ID" value="CAA9301808.1"/>
    <property type="molecule type" value="Genomic_DNA"/>
</dbReference>
<name>A0A6J4KC93_9CYAN</name>
<dbReference type="Gene3D" id="1.20.120.20">
    <property type="entry name" value="Apolipoprotein"/>
    <property type="match status" value="1"/>
</dbReference>
<evidence type="ECO:0000313" key="1">
    <source>
        <dbReference type="EMBL" id="CAA9301808.1"/>
    </source>
</evidence>
<accession>A0A6J4KC93</accession>
<sequence length="186" mass="20505">MNRLISRLQNNFIRAVLTVSLVAVALGFGVGNGFQANAEALTPEATQYQVDGNPFKAEQEAGKENFQNSANKLFQENKKPIEAPETTQNIGEALTKPAKETKQNLEGIAGNIQDTADDVQQKGENAYEEQKNKPKSDFKDVFENIKEKLNLDEPIYPGTKEFINDVEEKAEETVKGTQRAVSDGVS</sequence>